<dbReference type="InterPro" id="IPR024079">
    <property type="entry name" value="MetalloPept_cat_dom_sf"/>
</dbReference>
<keyword evidence="3" id="KW-0378">Hydrolase</keyword>
<evidence type="ECO:0000256" key="4">
    <source>
        <dbReference type="ARBA" id="ARBA00022833"/>
    </source>
</evidence>
<reference evidence="7 8" key="1">
    <citation type="submission" date="2018-11" db="EMBL/GenBank/DDBJ databases">
        <title>Phylogenetic determinants of toxin gene distribution in genomes of Brevibacillus laterosporus.</title>
        <authorList>
            <person name="Glare T.R."/>
            <person name="Durrant A."/>
            <person name="Berry C."/>
            <person name="Palma L."/>
            <person name="Ormskirk M."/>
            <person name="Cox M.O."/>
        </authorList>
    </citation>
    <scope>NUCLEOTIDE SEQUENCE [LARGE SCALE GENOMIC DNA]</scope>
    <source>
        <strain evidence="7 8">1821L</strain>
        <plasmid evidence="7 8">p1821L01</plasmid>
    </source>
</reference>
<dbReference type="GO" id="GO:0006508">
    <property type="term" value="P:proteolysis"/>
    <property type="evidence" value="ECO:0007669"/>
    <property type="project" value="UniProtKB-KW"/>
</dbReference>
<accession>A0A518V1S3</accession>
<evidence type="ECO:0000313" key="8">
    <source>
        <dbReference type="Proteomes" id="UP000319432"/>
    </source>
</evidence>
<evidence type="ECO:0000256" key="2">
    <source>
        <dbReference type="ARBA" id="ARBA00022723"/>
    </source>
</evidence>
<keyword evidence="7" id="KW-0614">Plasmid</keyword>
<dbReference type="Pfam" id="PF00413">
    <property type="entry name" value="Peptidase_M10"/>
    <property type="match status" value="1"/>
</dbReference>
<evidence type="ECO:0000256" key="1">
    <source>
        <dbReference type="ARBA" id="ARBA00022670"/>
    </source>
</evidence>
<keyword evidence="1" id="KW-0645">Protease</keyword>
<dbReference type="Proteomes" id="UP000319432">
    <property type="component" value="Plasmid p1821L01"/>
</dbReference>
<organism evidence="7 8">
    <name type="scientific">Brevibacillus laterosporus</name>
    <name type="common">Bacillus laterosporus</name>
    <dbReference type="NCBI Taxonomy" id="1465"/>
    <lineage>
        <taxon>Bacteria</taxon>
        <taxon>Bacillati</taxon>
        <taxon>Bacillota</taxon>
        <taxon>Bacilli</taxon>
        <taxon>Bacillales</taxon>
        <taxon>Paenibacillaceae</taxon>
        <taxon>Brevibacillus</taxon>
    </lineage>
</organism>
<feature type="chain" id="PRO_5021969364" description="Peptidase M10 metallopeptidase domain-containing protein" evidence="5">
    <location>
        <begin position="30"/>
        <end position="189"/>
    </location>
</feature>
<dbReference type="AlphaFoldDB" id="A0A518V1S3"/>
<dbReference type="InterPro" id="IPR001818">
    <property type="entry name" value="Pept_M10_metallopeptidase"/>
</dbReference>
<name>A0A518V1S3_BRELA</name>
<keyword evidence="4" id="KW-0862">Zinc</keyword>
<evidence type="ECO:0000256" key="3">
    <source>
        <dbReference type="ARBA" id="ARBA00022801"/>
    </source>
</evidence>
<feature type="domain" description="Peptidase M10 metallopeptidase" evidence="6">
    <location>
        <begin position="133"/>
        <end position="166"/>
    </location>
</feature>
<evidence type="ECO:0000313" key="7">
    <source>
        <dbReference type="EMBL" id="QDX90937.1"/>
    </source>
</evidence>
<protein>
    <recommendedName>
        <fullName evidence="6">Peptidase M10 metallopeptidase domain-containing protein</fullName>
    </recommendedName>
</protein>
<dbReference type="GO" id="GO:0031012">
    <property type="term" value="C:extracellular matrix"/>
    <property type="evidence" value="ECO:0007669"/>
    <property type="project" value="InterPro"/>
</dbReference>
<evidence type="ECO:0000256" key="5">
    <source>
        <dbReference type="SAM" id="SignalP"/>
    </source>
</evidence>
<dbReference type="GO" id="GO:0004222">
    <property type="term" value="F:metalloendopeptidase activity"/>
    <property type="evidence" value="ECO:0007669"/>
    <property type="project" value="InterPro"/>
</dbReference>
<evidence type="ECO:0000259" key="6">
    <source>
        <dbReference type="Pfam" id="PF00413"/>
    </source>
</evidence>
<geneLocation type="plasmid" evidence="7 8">
    <name>p1821L01</name>
</geneLocation>
<dbReference type="SUPFAM" id="SSF55486">
    <property type="entry name" value="Metalloproteases ('zincins'), catalytic domain"/>
    <property type="match status" value="1"/>
</dbReference>
<dbReference type="OrthoDB" id="2467676at2"/>
<dbReference type="EMBL" id="CP033461">
    <property type="protein sequence ID" value="QDX90937.1"/>
    <property type="molecule type" value="Genomic_DNA"/>
</dbReference>
<dbReference type="Gene3D" id="3.40.390.10">
    <property type="entry name" value="Collagenase (Catalytic Domain)"/>
    <property type="match status" value="1"/>
</dbReference>
<keyword evidence="5" id="KW-0732">Signal</keyword>
<keyword evidence="8" id="KW-1185">Reference proteome</keyword>
<feature type="signal peptide" evidence="5">
    <location>
        <begin position="1"/>
        <end position="29"/>
    </location>
</feature>
<gene>
    <name evidence="7" type="ORF">EEL30_00170</name>
</gene>
<sequence length="189" mass="20985">MSKKRTFKVGLVLFSTVASLSFITTSAFADFMGGQWNLSVVRYENYNLDKKYGNLLWSAAEYWNGISSNIDFYPSDKNKPAQVKVKHPTKDVDAQLTWLGTYGLGVPQDKKGNLGTPYVSAEITIVRGMCDKLNTDDTINAMAHEIGHVLGLAHTTKSSVESLMDPDDVFDVDGPTKYDKDNLRSLYGK</sequence>
<dbReference type="GO" id="GO:0008270">
    <property type="term" value="F:zinc ion binding"/>
    <property type="evidence" value="ECO:0007669"/>
    <property type="project" value="InterPro"/>
</dbReference>
<keyword evidence="2" id="KW-0479">Metal-binding</keyword>
<proteinExistence type="predicted"/>